<dbReference type="Proteomes" id="UP000288259">
    <property type="component" value="Unassembled WGS sequence"/>
</dbReference>
<accession>A0A432YHH9</accession>
<evidence type="ECO:0000256" key="1">
    <source>
        <dbReference type="SAM" id="MobiDB-lite"/>
    </source>
</evidence>
<dbReference type="PANTHER" id="PTHR41532">
    <property type="entry name" value="FIXS PROTEIN"/>
    <property type="match status" value="1"/>
</dbReference>
<sequence length="73" mass="8171">MESLYILIPIAIFFVIIAVAIFFWAVRSDQFEDLERQGMNVLLDDDDPPASKSTSQPAAKQADNADVKPRDES</sequence>
<dbReference type="AlphaFoldDB" id="A0A432YHH9"/>
<reference evidence="4" key="1">
    <citation type="journal article" date="2018" name="Front. Microbiol.">
        <title>Genome-Based Analysis Reveals the Taxonomy and Diversity of the Family Idiomarinaceae.</title>
        <authorList>
            <person name="Liu Y."/>
            <person name="Lai Q."/>
            <person name="Shao Z."/>
        </authorList>
    </citation>
    <scope>NUCLEOTIDE SEQUENCE [LARGE SCALE GENOMIC DNA]</scope>
    <source>
        <strain evidence="4">CVS-6</strain>
    </source>
</reference>
<feature type="transmembrane region" description="Helical" evidence="2">
    <location>
        <begin position="6"/>
        <end position="26"/>
    </location>
</feature>
<keyword evidence="2" id="KW-0812">Transmembrane</keyword>
<name>A0A432YHH9_9GAMM</name>
<keyword evidence="2" id="KW-1133">Transmembrane helix</keyword>
<organism evidence="3 4">
    <name type="scientific">Pseudidiomarina insulisalsae</name>
    <dbReference type="NCBI Taxonomy" id="575789"/>
    <lineage>
        <taxon>Bacteria</taxon>
        <taxon>Pseudomonadati</taxon>
        <taxon>Pseudomonadota</taxon>
        <taxon>Gammaproteobacteria</taxon>
        <taxon>Alteromonadales</taxon>
        <taxon>Idiomarinaceae</taxon>
        <taxon>Pseudidiomarina</taxon>
    </lineage>
</organism>
<feature type="compositionally biased region" description="Basic and acidic residues" evidence="1">
    <location>
        <begin position="63"/>
        <end position="73"/>
    </location>
</feature>
<dbReference type="Pfam" id="PF03597">
    <property type="entry name" value="FixS"/>
    <property type="match status" value="1"/>
</dbReference>
<evidence type="ECO:0000256" key="2">
    <source>
        <dbReference type="SAM" id="Phobius"/>
    </source>
</evidence>
<feature type="region of interest" description="Disordered" evidence="1">
    <location>
        <begin position="42"/>
        <end position="73"/>
    </location>
</feature>
<keyword evidence="4" id="KW-1185">Reference proteome</keyword>
<gene>
    <name evidence="3" type="primary">ccoS</name>
    <name evidence="3" type="ORF">CWI71_07920</name>
</gene>
<evidence type="ECO:0000313" key="3">
    <source>
        <dbReference type="EMBL" id="RUO60370.1"/>
    </source>
</evidence>
<protein>
    <submittedName>
        <fullName evidence="3">Cbb3-type cytochrome oxidase assembly protein CcoS</fullName>
    </submittedName>
</protein>
<dbReference type="EMBL" id="PIPY01000007">
    <property type="protein sequence ID" value="RUO60370.1"/>
    <property type="molecule type" value="Genomic_DNA"/>
</dbReference>
<keyword evidence="2" id="KW-0472">Membrane</keyword>
<evidence type="ECO:0000313" key="4">
    <source>
        <dbReference type="Proteomes" id="UP000288259"/>
    </source>
</evidence>
<dbReference type="InterPro" id="IPR004714">
    <property type="entry name" value="Cyt_oxidase_maturation_cbb3"/>
</dbReference>
<dbReference type="OrthoDB" id="9802763at2"/>
<comment type="caution">
    <text evidence="3">The sequence shown here is derived from an EMBL/GenBank/DDBJ whole genome shotgun (WGS) entry which is preliminary data.</text>
</comment>
<dbReference type="PANTHER" id="PTHR41532:SF1">
    <property type="entry name" value="FIXS PROTEIN"/>
    <property type="match status" value="1"/>
</dbReference>
<proteinExistence type="predicted"/>
<dbReference type="NCBIfam" id="TIGR00847">
    <property type="entry name" value="ccoS"/>
    <property type="match status" value="1"/>
</dbReference>